<name>A0A8B6ZBB4_ORYAF</name>
<dbReference type="InterPro" id="IPR017942">
    <property type="entry name" value="Lipid-bd_serum_glycop_N"/>
</dbReference>
<dbReference type="OrthoDB" id="9836509at2759"/>
<keyword evidence="4" id="KW-1185">Reference proteome</keyword>
<dbReference type="GeneID" id="103191848"/>
<dbReference type="PANTHER" id="PTHR46019">
    <property type="entry name" value="BPI FOLD-CONTAINING FAMILY B MEMBER 4-RELATED"/>
    <property type="match status" value="1"/>
</dbReference>
<dbReference type="GO" id="GO:0008289">
    <property type="term" value="F:lipid binding"/>
    <property type="evidence" value="ECO:0007669"/>
    <property type="project" value="InterPro"/>
</dbReference>
<dbReference type="InterPro" id="IPR051660">
    <property type="entry name" value="BPI_fold-BPI/LBP"/>
</dbReference>
<keyword evidence="2" id="KW-0732">Signal</keyword>
<comment type="similarity">
    <text evidence="1">Belongs to the BPI/LBP/Plunc superfamily. BPI/LBP family.</text>
</comment>
<feature type="signal peptide" evidence="2">
    <location>
        <begin position="1"/>
        <end position="19"/>
    </location>
</feature>
<dbReference type="Pfam" id="PF01273">
    <property type="entry name" value="LBP_BPI_CETP"/>
    <property type="match status" value="1"/>
</dbReference>
<accession>A0A8B6ZBB4</accession>
<dbReference type="InterPro" id="IPR017943">
    <property type="entry name" value="Bactericidal_perm-incr_a/b_dom"/>
</dbReference>
<organism evidence="4 5">
    <name type="scientific">Orycteropus afer afer</name>
    <dbReference type="NCBI Taxonomy" id="1230840"/>
    <lineage>
        <taxon>Eukaryota</taxon>
        <taxon>Metazoa</taxon>
        <taxon>Chordata</taxon>
        <taxon>Craniata</taxon>
        <taxon>Vertebrata</taxon>
        <taxon>Euteleostomi</taxon>
        <taxon>Mammalia</taxon>
        <taxon>Eutheria</taxon>
        <taxon>Afrotheria</taxon>
        <taxon>Tubulidentata</taxon>
        <taxon>Orycteropodidae</taxon>
        <taxon>Orycteropus</taxon>
    </lineage>
</organism>
<evidence type="ECO:0000259" key="3">
    <source>
        <dbReference type="Pfam" id="PF01273"/>
    </source>
</evidence>
<dbReference type="SUPFAM" id="SSF55394">
    <property type="entry name" value="Bactericidal permeability-increasing protein, BPI"/>
    <property type="match status" value="2"/>
</dbReference>
<evidence type="ECO:0000313" key="5">
    <source>
        <dbReference type="RefSeq" id="XP_007932918.1"/>
    </source>
</evidence>
<proteinExistence type="inferred from homology"/>
<feature type="domain" description="Lipid-binding serum glycoprotein N-terminal" evidence="3">
    <location>
        <begin position="116"/>
        <end position="228"/>
    </location>
</feature>
<dbReference type="Proteomes" id="UP000694850">
    <property type="component" value="Unplaced"/>
</dbReference>
<sequence>MLLLWGSLLCWGLLPQTRGEAQHLLFQRISKDQLETDISDLFLEHHVLDRMAKMPVTGAAGEGVAILDHLPFVREDLSKKSSGLDLSLVEDLFSGKELPLLRELIRAGGLVIEDAKGPEVTLQILSDSLMQVTLRSKLYLSLQGILRLKVIKNIRIGARLEQTGNKTEVAFEECHTSPGYLSIKVLEEMDTLLVNKALELVTSVLDEALPFLLQKIVCPLATTLLNSLLEDLLHCTLPPNISDPDDFQYYVTTTELTEEAILMKVQLKTPCCPGQRTPWPDNLSPEPLPKLAQGSMADLAFWQEVYNDILSCLYTSEVIHVDTQDSMAVDLIQLLLLRELEPKHKTSNWSRENLGLTISTPDPPTIHLDNHRATVTQPGSLVLLGPGNTFSASVSWKLHSEAVFSSRNRKLSIQLNPDSTTITLGPYPADLMKQEEHLKASLSELLKSKFLAKYNERLRKQDLPLPNIKGISFDQAHMDFSEHSWI</sequence>
<gene>
    <name evidence="5" type="primary">LOC103191848</name>
</gene>
<evidence type="ECO:0000256" key="2">
    <source>
        <dbReference type="SAM" id="SignalP"/>
    </source>
</evidence>
<dbReference type="RefSeq" id="XP_007932918.1">
    <property type="nucleotide sequence ID" value="XM_007934727.1"/>
</dbReference>
<evidence type="ECO:0000256" key="1">
    <source>
        <dbReference type="ARBA" id="ARBA00007292"/>
    </source>
</evidence>
<dbReference type="PANTHER" id="PTHR46019:SF7">
    <property type="entry name" value="BPI FOLD CONTAINING FAMILY B, MEMBER 5"/>
    <property type="match status" value="1"/>
</dbReference>
<feature type="chain" id="PRO_5034325383" evidence="2">
    <location>
        <begin position="20"/>
        <end position="486"/>
    </location>
</feature>
<dbReference type="AlphaFoldDB" id="A0A8B6ZBB4"/>
<protein>
    <submittedName>
        <fullName evidence="5">Uncharacterized protein LOC103191848</fullName>
    </submittedName>
</protein>
<evidence type="ECO:0000313" key="4">
    <source>
        <dbReference type="Proteomes" id="UP000694850"/>
    </source>
</evidence>
<dbReference type="Gene3D" id="3.15.20.10">
    <property type="entry name" value="Bactericidal permeability-increasing protein, domain 2"/>
    <property type="match status" value="1"/>
</dbReference>
<dbReference type="Gene3D" id="3.15.10.10">
    <property type="entry name" value="Bactericidal permeability-increasing protein, domain 1"/>
    <property type="match status" value="1"/>
</dbReference>
<reference evidence="5" key="1">
    <citation type="submission" date="2025-08" db="UniProtKB">
        <authorList>
            <consortium name="RefSeq"/>
        </authorList>
    </citation>
    <scope>IDENTIFICATION</scope>
</reference>